<dbReference type="UniPathway" id="UPA00989"/>
<keyword evidence="6 7" id="KW-0819">tRNA processing</keyword>
<dbReference type="GO" id="GO:0008176">
    <property type="term" value="F:tRNA (guanine(46)-N7)-methyltransferase activity"/>
    <property type="evidence" value="ECO:0007669"/>
    <property type="project" value="UniProtKB-UniRule"/>
</dbReference>
<dbReference type="SUPFAM" id="SSF53335">
    <property type="entry name" value="S-adenosyl-L-methionine-dependent methyltransferases"/>
    <property type="match status" value="1"/>
</dbReference>
<dbReference type="EC" id="2.1.1.33" evidence="7"/>
<organism evidence="8 9">
    <name type="scientific">Candidatus Providencia siddallii</name>
    <dbReference type="NCBI Taxonomy" id="1715285"/>
    <lineage>
        <taxon>Bacteria</taxon>
        <taxon>Pseudomonadati</taxon>
        <taxon>Pseudomonadota</taxon>
        <taxon>Gammaproteobacteria</taxon>
        <taxon>Enterobacterales</taxon>
        <taxon>Morganellaceae</taxon>
        <taxon>Providencia</taxon>
    </lineage>
</organism>
<keyword evidence="4 7" id="KW-0808">Transferase</keyword>
<dbReference type="NCBIfam" id="TIGR00091">
    <property type="entry name" value="tRNA (guanosine(46)-N7)-methyltransferase TrmB"/>
    <property type="match status" value="1"/>
</dbReference>
<dbReference type="InterPro" id="IPR029063">
    <property type="entry name" value="SAM-dependent_MTases_sf"/>
</dbReference>
<evidence type="ECO:0000256" key="6">
    <source>
        <dbReference type="ARBA" id="ARBA00022694"/>
    </source>
</evidence>
<dbReference type="Gene3D" id="3.40.50.150">
    <property type="entry name" value="Vaccinia Virus protein VP39"/>
    <property type="match status" value="1"/>
</dbReference>
<comment type="pathway">
    <text evidence="7">tRNA modification; N(7)-methylguanine-tRNA biosynthesis.</text>
</comment>
<evidence type="ECO:0000256" key="2">
    <source>
        <dbReference type="ARBA" id="ARBA00003015"/>
    </source>
</evidence>
<feature type="region of interest" description="Interaction with RNA" evidence="7">
    <location>
        <begin position="150"/>
        <end position="155"/>
    </location>
</feature>
<accession>A0A0M6W7T9</accession>
<keyword evidence="3 7" id="KW-0489">Methyltransferase</keyword>
<dbReference type="PROSITE" id="PS51625">
    <property type="entry name" value="SAM_MT_TRMB"/>
    <property type="match status" value="1"/>
</dbReference>
<dbReference type="EMBL" id="CVRF01000003">
    <property type="protein sequence ID" value="CRK85903.1"/>
    <property type="molecule type" value="Genomic_DNA"/>
</dbReference>
<dbReference type="Pfam" id="PF02390">
    <property type="entry name" value="Methyltransf_4"/>
    <property type="match status" value="1"/>
</dbReference>
<dbReference type="PANTHER" id="PTHR23417:SF14">
    <property type="entry name" value="PENTACOTRIPEPTIDE-REPEAT REGION OF PRORP DOMAIN-CONTAINING PROTEIN"/>
    <property type="match status" value="1"/>
</dbReference>
<dbReference type="AlphaFoldDB" id="A0A0M6W7T9"/>
<name>A0A0M6W7T9_9GAMM</name>
<feature type="binding site" evidence="7">
    <location>
        <position position="69"/>
    </location>
    <ligand>
        <name>S-adenosyl-L-methionine</name>
        <dbReference type="ChEBI" id="CHEBI:59789"/>
    </ligand>
</feature>
<gene>
    <name evidence="7 8" type="primary">trmB</name>
    <name evidence="8" type="ORF">SOFFGTOCOR_0496</name>
</gene>
<dbReference type="PANTHER" id="PTHR23417">
    <property type="entry name" value="3-DEOXY-D-MANNO-OCTULOSONIC-ACID TRANSFERASE/TRNA GUANINE-N 7 - -METHYLTRANSFERASE"/>
    <property type="match status" value="1"/>
</dbReference>
<evidence type="ECO:0000256" key="7">
    <source>
        <dbReference type="HAMAP-Rule" id="MF_01057"/>
    </source>
</evidence>
<comment type="subunit">
    <text evidence="7">Monomer.</text>
</comment>
<dbReference type="Proteomes" id="UP000242301">
    <property type="component" value="Unassembled WGS sequence"/>
</dbReference>
<comment type="similarity">
    <text evidence="7">Belongs to the class I-like SAM-binding methyltransferase superfamily. TrmB family.</text>
</comment>
<proteinExistence type="inferred from homology"/>
<evidence type="ECO:0000313" key="9">
    <source>
        <dbReference type="Proteomes" id="UP000242301"/>
    </source>
</evidence>
<reference evidence="9" key="1">
    <citation type="submission" date="2015-05" db="EMBL/GenBank/DDBJ databases">
        <authorList>
            <person name="Manzano-Marin A."/>
        </authorList>
    </citation>
    <scope>NUCLEOTIDE SEQUENCE [LARGE SCALE GENOMIC DNA]</scope>
    <source>
        <strain evidence="9">officinalis</strain>
    </source>
</reference>
<comment type="function">
    <text evidence="2 7">Catalyzes the formation of N(7)-methylguanine at position 46 (m7G46) in tRNA.</text>
</comment>
<evidence type="ECO:0000256" key="4">
    <source>
        <dbReference type="ARBA" id="ARBA00022679"/>
    </source>
</evidence>
<feature type="binding site" evidence="7">
    <location>
        <position position="144"/>
    </location>
    <ligand>
        <name>S-adenosyl-L-methionine</name>
        <dbReference type="ChEBI" id="CHEBI:59789"/>
    </ligand>
</feature>
<comment type="catalytic activity">
    <reaction evidence="1 7">
        <text>guanosine(46) in tRNA + S-adenosyl-L-methionine = N(7)-methylguanosine(46) in tRNA + S-adenosyl-L-homocysteine</text>
        <dbReference type="Rhea" id="RHEA:42708"/>
        <dbReference type="Rhea" id="RHEA-COMP:10188"/>
        <dbReference type="Rhea" id="RHEA-COMP:10189"/>
        <dbReference type="ChEBI" id="CHEBI:57856"/>
        <dbReference type="ChEBI" id="CHEBI:59789"/>
        <dbReference type="ChEBI" id="CHEBI:74269"/>
        <dbReference type="ChEBI" id="CHEBI:74480"/>
        <dbReference type="EC" id="2.1.1.33"/>
    </reaction>
</comment>
<keyword evidence="5 7" id="KW-0949">S-adenosyl-L-methionine</keyword>
<dbReference type="InterPro" id="IPR003358">
    <property type="entry name" value="tRNA_(Gua-N-7)_MeTrfase_Trmb"/>
</dbReference>
<dbReference type="STRING" id="1715285.SOFFGTOCOR_0496"/>
<evidence type="ECO:0000256" key="3">
    <source>
        <dbReference type="ARBA" id="ARBA00022603"/>
    </source>
</evidence>
<keyword evidence="9" id="KW-1185">Reference proteome</keyword>
<evidence type="ECO:0000256" key="1">
    <source>
        <dbReference type="ARBA" id="ARBA00000142"/>
    </source>
</evidence>
<feature type="binding site" evidence="7">
    <location>
        <position position="180"/>
    </location>
    <ligand>
        <name>substrate</name>
    </ligand>
</feature>
<feature type="binding site" evidence="7">
    <location>
        <position position="148"/>
    </location>
    <ligand>
        <name>substrate</name>
    </ligand>
</feature>
<feature type="binding site" evidence="7">
    <location>
        <position position="94"/>
    </location>
    <ligand>
        <name>S-adenosyl-L-methionine</name>
        <dbReference type="ChEBI" id="CHEBI:59789"/>
    </ligand>
</feature>
<feature type="binding site" evidence="7">
    <location>
        <begin position="217"/>
        <end position="220"/>
    </location>
    <ligand>
        <name>substrate</name>
    </ligand>
</feature>
<protein>
    <recommendedName>
        <fullName evidence="7">tRNA (guanine-N(7)-)-methyltransferase</fullName>
        <ecNumber evidence="7">2.1.1.33</ecNumber>
    </recommendedName>
    <alternativeName>
        <fullName evidence="7">tRNA (guanine(46)-N(7))-methyltransferase</fullName>
    </alternativeName>
    <alternativeName>
        <fullName evidence="7">tRNA(m7G46)-methyltransferase</fullName>
    </alternativeName>
</protein>
<dbReference type="GO" id="GO:0043527">
    <property type="term" value="C:tRNA methyltransferase complex"/>
    <property type="evidence" value="ECO:0007669"/>
    <property type="project" value="TreeGrafter"/>
</dbReference>
<evidence type="ECO:0000256" key="5">
    <source>
        <dbReference type="ARBA" id="ARBA00022691"/>
    </source>
</evidence>
<dbReference type="InterPro" id="IPR055361">
    <property type="entry name" value="tRNA_methyltr_TrmB_bact"/>
</dbReference>
<sequence length="237" mass="27556">MIKNNNTSKYDEKYLITHKIRSFVRHQGRITKKQKYALTNQWEGVGIDFIKKPCVFKKIFNNLNMVIMEIGFGMGTSLISTAIKNPEKNFLGIEVYTPGIGSCLSSIKANNIKNLKIIHHDAIEVLDFMIPDNSLSTIQLFFPDPWYKKKHNKRRIVKITFAEKIYSKLIPKGIFHMATDCDQYAKYALNIFSIIKGFNNISNINNHMSNKEIRPETKFEKRGKKLCHNIHDLIFKK</sequence>
<evidence type="ECO:0000313" key="8">
    <source>
        <dbReference type="EMBL" id="CRK85903.1"/>
    </source>
</evidence>
<dbReference type="HAMAP" id="MF_01057">
    <property type="entry name" value="tRNA_methyltr_TrmB"/>
    <property type="match status" value="1"/>
</dbReference>
<feature type="binding site" evidence="7">
    <location>
        <position position="121"/>
    </location>
    <ligand>
        <name>S-adenosyl-L-methionine</name>
        <dbReference type="ChEBI" id="CHEBI:59789"/>
    </ligand>
</feature>